<protein>
    <recommendedName>
        <fullName evidence="4">DUF3784 domain-containing protein</fullName>
    </recommendedName>
</protein>
<gene>
    <name evidence="2" type="ORF">CLOACE_18390</name>
</gene>
<keyword evidence="1" id="KW-1133">Transmembrane helix</keyword>
<evidence type="ECO:0008006" key="4">
    <source>
        <dbReference type="Google" id="ProtNLM"/>
    </source>
</evidence>
<dbReference type="RefSeq" id="WP_084027605.1">
    <property type="nucleotide sequence ID" value="NZ_LZFO01000030.1"/>
</dbReference>
<accession>A0A1E8EWZ7</accession>
<reference evidence="2 3" key="1">
    <citation type="submission" date="2016-06" db="EMBL/GenBank/DDBJ databases">
        <title>Genome sequence of Clostridium acetireducens DSM 10703.</title>
        <authorList>
            <person name="Poehlein A."/>
            <person name="Fluechter S."/>
            <person name="Duerre P."/>
            <person name="Daniel R."/>
        </authorList>
    </citation>
    <scope>NUCLEOTIDE SEQUENCE [LARGE SCALE GENOMIC DNA]</scope>
    <source>
        <strain evidence="2 3">DSM 10703</strain>
    </source>
</reference>
<evidence type="ECO:0000313" key="3">
    <source>
        <dbReference type="Proteomes" id="UP000175744"/>
    </source>
</evidence>
<dbReference type="Proteomes" id="UP000175744">
    <property type="component" value="Unassembled WGS sequence"/>
</dbReference>
<keyword evidence="1" id="KW-0472">Membrane</keyword>
<feature type="transmembrane region" description="Helical" evidence="1">
    <location>
        <begin position="63"/>
        <end position="81"/>
    </location>
</feature>
<evidence type="ECO:0000313" key="2">
    <source>
        <dbReference type="EMBL" id="OFI05315.1"/>
    </source>
</evidence>
<proteinExistence type="predicted"/>
<feature type="transmembrane region" description="Helical" evidence="1">
    <location>
        <begin position="6"/>
        <end position="27"/>
    </location>
</feature>
<dbReference type="AlphaFoldDB" id="A0A1E8EWZ7"/>
<sequence length="115" mass="13341">MLYVSSISLSYLLLGIGILSIAFYLYFRILISKTSESNDSKDKIIGAMNNPELWKKRNIRMSYVSLFWAIVSILLFIYLKFYFNTSLISMLYIFVYLALIVISLLVSNKKDKIEA</sequence>
<name>A0A1E8EWZ7_9CLOT</name>
<keyword evidence="3" id="KW-1185">Reference proteome</keyword>
<organism evidence="2 3">
    <name type="scientific">Clostridium acetireducens DSM 10703</name>
    <dbReference type="NCBI Taxonomy" id="1121290"/>
    <lineage>
        <taxon>Bacteria</taxon>
        <taxon>Bacillati</taxon>
        <taxon>Bacillota</taxon>
        <taxon>Clostridia</taxon>
        <taxon>Eubacteriales</taxon>
        <taxon>Clostridiaceae</taxon>
        <taxon>Clostridium</taxon>
    </lineage>
</organism>
<feature type="transmembrane region" description="Helical" evidence="1">
    <location>
        <begin position="87"/>
        <end position="106"/>
    </location>
</feature>
<evidence type="ECO:0000256" key="1">
    <source>
        <dbReference type="SAM" id="Phobius"/>
    </source>
</evidence>
<comment type="caution">
    <text evidence="2">The sequence shown here is derived from an EMBL/GenBank/DDBJ whole genome shotgun (WGS) entry which is preliminary data.</text>
</comment>
<keyword evidence="1" id="KW-0812">Transmembrane</keyword>
<dbReference type="EMBL" id="LZFO01000030">
    <property type="protein sequence ID" value="OFI05315.1"/>
    <property type="molecule type" value="Genomic_DNA"/>
</dbReference>